<dbReference type="Gene3D" id="3.30.2310.20">
    <property type="entry name" value="RelE-like"/>
    <property type="match status" value="1"/>
</dbReference>
<dbReference type="Proteomes" id="UP001204953">
    <property type="component" value="Unassembled WGS sequence"/>
</dbReference>
<evidence type="ECO:0000313" key="1">
    <source>
        <dbReference type="EMBL" id="MCP2728502.1"/>
    </source>
</evidence>
<reference evidence="1" key="1">
    <citation type="submission" date="2022-06" db="EMBL/GenBank/DDBJ databases">
        <title>New cyanobacteria of genus Symplocastrum in benthos of Lake Baikal.</title>
        <authorList>
            <person name="Sorokovikova E."/>
            <person name="Tikhonova I."/>
            <person name="Krasnopeev A."/>
            <person name="Evseev P."/>
            <person name="Gladkikh A."/>
            <person name="Belykh O."/>
        </authorList>
    </citation>
    <scope>NUCLEOTIDE SEQUENCE</scope>
    <source>
        <strain evidence="1">BBK-W-15</strain>
    </source>
</reference>
<proteinExistence type="predicted"/>
<evidence type="ECO:0008006" key="3">
    <source>
        <dbReference type="Google" id="ProtNLM"/>
    </source>
</evidence>
<gene>
    <name evidence="1" type="ORF">NJ959_08435</name>
</gene>
<comment type="caution">
    <text evidence="1">The sequence shown here is derived from an EMBL/GenBank/DDBJ whole genome shotgun (WGS) entry which is preliminary data.</text>
</comment>
<accession>A0AAE3GR19</accession>
<dbReference type="EMBL" id="JAMZMM010000058">
    <property type="protein sequence ID" value="MCP2728502.1"/>
    <property type="molecule type" value="Genomic_DNA"/>
</dbReference>
<keyword evidence="2" id="KW-1185">Reference proteome</keyword>
<dbReference type="InterPro" id="IPR035093">
    <property type="entry name" value="RelE/ParE_toxin_dom_sf"/>
</dbReference>
<dbReference type="AlphaFoldDB" id="A0AAE3GR19"/>
<dbReference type="RefSeq" id="WP_254011296.1">
    <property type="nucleotide sequence ID" value="NZ_JAMZMM010000058.1"/>
</dbReference>
<organism evidence="1 2">
    <name type="scientific">Limnofasciculus baicalensis BBK-W-15</name>
    <dbReference type="NCBI Taxonomy" id="2699891"/>
    <lineage>
        <taxon>Bacteria</taxon>
        <taxon>Bacillati</taxon>
        <taxon>Cyanobacteriota</taxon>
        <taxon>Cyanophyceae</taxon>
        <taxon>Coleofasciculales</taxon>
        <taxon>Coleofasciculaceae</taxon>
        <taxon>Limnofasciculus</taxon>
        <taxon>Limnofasciculus baicalensis</taxon>
    </lineage>
</organism>
<sequence length="62" mass="6928">MPKVVWTRQSLASLNLHHQFLAKTDPNLAVKAIKKIVEVGESLETYSQRGAIVEQAPGMRKL</sequence>
<name>A0AAE3GR19_9CYAN</name>
<evidence type="ECO:0000313" key="2">
    <source>
        <dbReference type="Proteomes" id="UP001204953"/>
    </source>
</evidence>
<protein>
    <recommendedName>
        <fullName evidence="3">Type II toxin-antitoxin system RelE/ParE family toxin</fullName>
    </recommendedName>
</protein>